<accession>A0A2A3ELZ5</accession>
<dbReference type="InterPro" id="IPR048943">
    <property type="entry name" value="RAD51D_N"/>
</dbReference>
<dbReference type="InterPro" id="IPR016467">
    <property type="entry name" value="DNA_recomb/repair_RecA-like"/>
</dbReference>
<dbReference type="PROSITE" id="PS50162">
    <property type="entry name" value="RECA_2"/>
    <property type="match status" value="1"/>
</dbReference>
<dbReference type="InterPro" id="IPR051988">
    <property type="entry name" value="HRR_RAD51_Paralog"/>
</dbReference>
<keyword evidence="6" id="KW-0238">DNA-binding</keyword>
<keyword evidence="4" id="KW-0227">DNA damage</keyword>
<dbReference type="Proteomes" id="UP000242457">
    <property type="component" value="Unassembled WGS sequence"/>
</dbReference>
<dbReference type="GO" id="GO:0140664">
    <property type="term" value="F:ATP-dependent DNA damage sensor activity"/>
    <property type="evidence" value="ECO:0007669"/>
    <property type="project" value="InterPro"/>
</dbReference>
<evidence type="ECO:0000256" key="2">
    <source>
        <dbReference type="ARBA" id="ARBA00007095"/>
    </source>
</evidence>
<dbReference type="PIRSF" id="PIRSF005856">
    <property type="entry name" value="Rad51"/>
    <property type="match status" value="1"/>
</dbReference>
<name>A0A2A3ELZ5_APICC</name>
<evidence type="ECO:0000313" key="12">
    <source>
        <dbReference type="Proteomes" id="UP000242457"/>
    </source>
</evidence>
<dbReference type="GO" id="GO:0003697">
    <property type="term" value="F:single-stranded DNA binding"/>
    <property type="evidence" value="ECO:0007669"/>
    <property type="project" value="TreeGrafter"/>
</dbReference>
<keyword evidence="9" id="KW-0539">Nucleus</keyword>
<keyword evidence="12" id="KW-1185">Reference proteome</keyword>
<dbReference type="STRING" id="94128.A0A2A3ELZ5"/>
<dbReference type="GO" id="GO:0000400">
    <property type="term" value="F:four-way junction DNA binding"/>
    <property type="evidence" value="ECO:0007669"/>
    <property type="project" value="TreeGrafter"/>
</dbReference>
<dbReference type="GO" id="GO:0033063">
    <property type="term" value="C:Rad51B-Rad51C-Rad51D-XRCC2 complex"/>
    <property type="evidence" value="ECO:0007669"/>
    <property type="project" value="TreeGrafter"/>
</dbReference>
<evidence type="ECO:0000256" key="8">
    <source>
        <dbReference type="ARBA" id="ARBA00023204"/>
    </source>
</evidence>
<reference evidence="11 12" key="1">
    <citation type="submission" date="2014-07" db="EMBL/GenBank/DDBJ databases">
        <title>Genomic and transcriptomic analysis on Apis cerana provide comprehensive insights into honey bee biology.</title>
        <authorList>
            <person name="Diao Q."/>
            <person name="Sun L."/>
            <person name="Zheng H."/>
            <person name="Zheng H."/>
            <person name="Xu S."/>
            <person name="Wang S."/>
            <person name="Zeng Z."/>
            <person name="Hu F."/>
            <person name="Su S."/>
            <person name="Wu J."/>
        </authorList>
    </citation>
    <scope>NUCLEOTIDE SEQUENCE [LARGE SCALE GENOMIC DNA]</scope>
    <source>
        <tissue evidence="11">Pupae without intestine</tissue>
    </source>
</reference>
<dbReference type="PANTHER" id="PTHR46457:SF1">
    <property type="entry name" value="DNA REPAIR PROTEIN RAD51 HOMOLOG 4"/>
    <property type="match status" value="1"/>
</dbReference>
<dbReference type="Pfam" id="PF08423">
    <property type="entry name" value="Rad51"/>
    <property type="match status" value="1"/>
</dbReference>
<dbReference type="SUPFAM" id="SSF52540">
    <property type="entry name" value="P-loop containing nucleoside triphosphate hydrolases"/>
    <property type="match status" value="1"/>
</dbReference>
<keyword evidence="5" id="KW-0067">ATP-binding</keyword>
<dbReference type="Pfam" id="PF21794">
    <property type="entry name" value="RAD51D_N"/>
    <property type="match status" value="1"/>
</dbReference>
<evidence type="ECO:0000256" key="7">
    <source>
        <dbReference type="ARBA" id="ARBA00023172"/>
    </source>
</evidence>
<keyword evidence="7" id="KW-0233">DNA recombination</keyword>
<dbReference type="GO" id="GO:0005524">
    <property type="term" value="F:ATP binding"/>
    <property type="evidence" value="ECO:0007669"/>
    <property type="project" value="UniProtKB-KW"/>
</dbReference>
<dbReference type="EMBL" id="KZ288220">
    <property type="protein sequence ID" value="PBC32189.1"/>
    <property type="molecule type" value="Genomic_DNA"/>
</dbReference>
<evidence type="ECO:0000256" key="9">
    <source>
        <dbReference type="ARBA" id="ARBA00023242"/>
    </source>
</evidence>
<dbReference type="OrthoDB" id="336321at2759"/>
<keyword evidence="3" id="KW-0547">Nucleotide-binding</keyword>
<dbReference type="CDD" id="cd19489">
    <property type="entry name" value="Rad51D"/>
    <property type="match status" value="1"/>
</dbReference>
<sequence>MTKLSTAVNSKLSSNVIEQLQHKHICTVIQFIDEDSEKLASFTGLSLKDIIEIKRNICKKYGGLVKNAFQLFEIEEKNIISTNLSSLDNLLKGGLYCGQIYEICGLSASGKTQLCFSIAINIALKSNNLVRYIDTKRDFCGSRIEQILLKKNYNKQVINETMERIKVCCVYNIHQLLKILHWLSINLKEENEECRTRIIIIDSLPALIFKFSKDHKTTIILNHLANICHFLAKEFNLSIISVNLISQWNNINKEGTSASSNENINDILINPTLGKYWAHVPNTRLLLEKQELGNRKISIWNSFQLEADLACTLIINDSGVSCS</sequence>
<dbReference type="GO" id="GO:0007131">
    <property type="term" value="P:reciprocal meiotic recombination"/>
    <property type="evidence" value="ECO:0007669"/>
    <property type="project" value="TreeGrafter"/>
</dbReference>
<evidence type="ECO:0000259" key="10">
    <source>
        <dbReference type="PROSITE" id="PS50162"/>
    </source>
</evidence>
<evidence type="ECO:0000256" key="4">
    <source>
        <dbReference type="ARBA" id="ARBA00022763"/>
    </source>
</evidence>
<evidence type="ECO:0000256" key="3">
    <source>
        <dbReference type="ARBA" id="ARBA00022741"/>
    </source>
</evidence>
<dbReference type="Gene3D" id="3.40.50.300">
    <property type="entry name" value="P-loop containing nucleotide triphosphate hydrolases"/>
    <property type="match status" value="1"/>
</dbReference>
<evidence type="ECO:0000256" key="5">
    <source>
        <dbReference type="ARBA" id="ARBA00022840"/>
    </source>
</evidence>
<dbReference type="InterPro" id="IPR027417">
    <property type="entry name" value="P-loop_NTPase"/>
</dbReference>
<dbReference type="GO" id="GO:0005657">
    <property type="term" value="C:replication fork"/>
    <property type="evidence" value="ECO:0007669"/>
    <property type="project" value="TreeGrafter"/>
</dbReference>
<evidence type="ECO:0000256" key="1">
    <source>
        <dbReference type="ARBA" id="ARBA00004123"/>
    </source>
</evidence>
<dbReference type="PANTHER" id="PTHR46457">
    <property type="entry name" value="DNA REPAIR PROTEIN RAD51 HOMOLOG 4"/>
    <property type="match status" value="1"/>
</dbReference>
<proteinExistence type="inferred from homology"/>
<dbReference type="InterPro" id="IPR020588">
    <property type="entry name" value="RecA_ATP-bd"/>
</dbReference>
<dbReference type="GO" id="GO:0042148">
    <property type="term" value="P:DNA strand invasion"/>
    <property type="evidence" value="ECO:0007669"/>
    <property type="project" value="TreeGrafter"/>
</dbReference>
<feature type="domain" description="RecA family profile 1" evidence="10">
    <location>
        <begin position="76"/>
        <end position="245"/>
    </location>
</feature>
<dbReference type="GO" id="GO:0005815">
    <property type="term" value="C:microtubule organizing center"/>
    <property type="evidence" value="ECO:0007669"/>
    <property type="project" value="TreeGrafter"/>
</dbReference>
<comment type="similarity">
    <text evidence="2">Belongs to the RecA family. RAD51 subfamily.</text>
</comment>
<dbReference type="InterPro" id="IPR013632">
    <property type="entry name" value="Rad51_C"/>
</dbReference>
<dbReference type="GO" id="GO:0000723">
    <property type="term" value="P:telomere maintenance"/>
    <property type="evidence" value="ECO:0007669"/>
    <property type="project" value="TreeGrafter"/>
</dbReference>
<gene>
    <name evidence="11" type="ORF">APICC_05520</name>
</gene>
<protein>
    <submittedName>
        <fullName evidence="11">DNA repair protein RAD51</fullName>
    </submittedName>
</protein>
<organism evidence="11 12">
    <name type="scientific">Apis cerana cerana</name>
    <name type="common">Oriental honeybee</name>
    <dbReference type="NCBI Taxonomy" id="94128"/>
    <lineage>
        <taxon>Eukaryota</taxon>
        <taxon>Metazoa</taxon>
        <taxon>Ecdysozoa</taxon>
        <taxon>Arthropoda</taxon>
        <taxon>Hexapoda</taxon>
        <taxon>Insecta</taxon>
        <taxon>Pterygota</taxon>
        <taxon>Neoptera</taxon>
        <taxon>Endopterygota</taxon>
        <taxon>Hymenoptera</taxon>
        <taxon>Apocrita</taxon>
        <taxon>Aculeata</taxon>
        <taxon>Apoidea</taxon>
        <taxon>Anthophila</taxon>
        <taxon>Apidae</taxon>
        <taxon>Apis</taxon>
    </lineage>
</organism>
<dbReference type="InterPro" id="IPR047323">
    <property type="entry name" value="Rad51D_C"/>
</dbReference>
<dbReference type="GO" id="GO:0000724">
    <property type="term" value="P:double-strand break repair via homologous recombination"/>
    <property type="evidence" value="ECO:0007669"/>
    <property type="project" value="TreeGrafter"/>
</dbReference>
<dbReference type="AlphaFoldDB" id="A0A2A3ELZ5"/>
<evidence type="ECO:0000256" key="6">
    <source>
        <dbReference type="ARBA" id="ARBA00023125"/>
    </source>
</evidence>
<keyword evidence="8" id="KW-0234">DNA repair</keyword>
<evidence type="ECO:0000313" key="11">
    <source>
        <dbReference type="EMBL" id="PBC32189.1"/>
    </source>
</evidence>
<comment type="subcellular location">
    <subcellularLocation>
        <location evidence="1">Nucleus</location>
    </subcellularLocation>
</comment>